<reference evidence="4 5" key="1">
    <citation type="submission" date="2024-05" db="EMBL/GenBank/DDBJ databases">
        <title>Culex pipiens pipiens assembly and annotation.</title>
        <authorList>
            <person name="Alout H."/>
            <person name="Durand T."/>
        </authorList>
    </citation>
    <scope>NUCLEOTIDE SEQUENCE [LARGE SCALE GENOMIC DNA]</scope>
    <source>
        <strain evidence="4">HA-2024</strain>
        <tissue evidence="4">Whole body</tissue>
    </source>
</reference>
<feature type="signal peptide" evidence="2">
    <location>
        <begin position="1"/>
        <end position="22"/>
    </location>
</feature>
<evidence type="ECO:0000256" key="2">
    <source>
        <dbReference type="SAM" id="SignalP"/>
    </source>
</evidence>
<accession>A0ABD1D673</accession>
<comment type="caution">
    <text evidence="4">The sequence shown here is derived from an EMBL/GenBank/DDBJ whole genome shotgun (WGS) entry which is preliminary data.</text>
</comment>
<evidence type="ECO:0000313" key="4">
    <source>
        <dbReference type="EMBL" id="KAL1395087.1"/>
    </source>
</evidence>
<feature type="transmembrane region" description="Helical" evidence="1">
    <location>
        <begin position="389"/>
        <end position="410"/>
    </location>
</feature>
<feature type="transmembrane region" description="Helical" evidence="1">
    <location>
        <begin position="160"/>
        <end position="181"/>
    </location>
</feature>
<dbReference type="EMBL" id="JBEHCU010007302">
    <property type="protein sequence ID" value="KAL1395087.1"/>
    <property type="molecule type" value="Genomic_DNA"/>
</dbReference>
<name>A0ABD1D673_CULPP</name>
<protein>
    <recommendedName>
        <fullName evidence="3">Acyltransferase 3 domain-containing protein</fullName>
    </recommendedName>
</protein>
<proteinExistence type="predicted"/>
<feature type="transmembrane region" description="Helical" evidence="1">
    <location>
        <begin position="615"/>
        <end position="638"/>
    </location>
</feature>
<feature type="transmembrane region" description="Helical" evidence="1">
    <location>
        <begin position="324"/>
        <end position="342"/>
    </location>
</feature>
<feature type="transmembrane region" description="Helical" evidence="1">
    <location>
        <begin position="498"/>
        <end position="521"/>
    </location>
</feature>
<dbReference type="Proteomes" id="UP001562425">
    <property type="component" value="Unassembled WGS sequence"/>
</dbReference>
<feature type="transmembrane region" description="Helical" evidence="1">
    <location>
        <begin position="417"/>
        <end position="436"/>
    </location>
</feature>
<gene>
    <name evidence="4" type="ORF">pipiens_011498</name>
</gene>
<dbReference type="InterPro" id="IPR052728">
    <property type="entry name" value="O2_lipid_transport_reg"/>
</dbReference>
<feature type="transmembrane region" description="Helical" evidence="1">
    <location>
        <begin position="527"/>
        <end position="550"/>
    </location>
</feature>
<keyword evidence="1" id="KW-0472">Membrane</keyword>
<feature type="transmembrane region" description="Helical" evidence="1">
    <location>
        <begin position="286"/>
        <end position="303"/>
    </location>
</feature>
<keyword evidence="1" id="KW-1133">Transmembrane helix</keyword>
<dbReference type="InterPro" id="IPR002656">
    <property type="entry name" value="Acyl_transf_3_dom"/>
</dbReference>
<dbReference type="PANTHER" id="PTHR11161">
    <property type="entry name" value="O-ACYLTRANSFERASE"/>
    <property type="match status" value="1"/>
</dbReference>
<feature type="domain" description="Acyltransferase 3" evidence="3">
    <location>
        <begin position="235"/>
        <end position="622"/>
    </location>
</feature>
<organism evidence="4 5">
    <name type="scientific">Culex pipiens pipiens</name>
    <name type="common">Northern house mosquito</name>
    <dbReference type="NCBI Taxonomy" id="38569"/>
    <lineage>
        <taxon>Eukaryota</taxon>
        <taxon>Metazoa</taxon>
        <taxon>Ecdysozoa</taxon>
        <taxon>Arthropoda</taxon>
        <taxon>Hexapoda</taxon>
        <taxon>Insecta</taxon>
        <taxon>Pterygota</taxon>
        <taxon>Neoptera</taxon>
        <taxon>Endopterygota</taxon>
        <taxon>Diptera</taxon>
        <taxon>Nematocera</taxon>
        <taxon>Culicoidea</taxon>
        <taxon>Culicidae</taxon>
        <taxon>Culicinae</taxon>
        <taxon>Culicini</taxon>
        <taxon>Culex</taxon>
        <taxon>Culex</taxon>
    </lineage>
</organism>
<dbReference type="Pfam" id="PF01757">
    <property type="entry name" value="Acyl_transf_3"/>
    <property type="match status" value="1"/>
</dbReference>
<keyword evidence="5" id="KW-1185">Reference proteome</keyword>
<dbReference type="PANTHER" id="PTHR11161:SF22">
    <property type="entry name" value="ACYLTRANSFERASE 3 DOMAIN-CONTAINING PROTEIN-RELATED"/>
    <property type="match status" value="1"/>
</dbReference>
<sequence length="657" mass="77546">MVRWRNVWMLQLAALMQWGILAVKSDRFIDPEEYQKFPKLFQYDEYEDCRMTYREQYVYCVVRARVRPDDGSELWRNISLFSEDTRHYDHRMVERGICVQNCERFLYAGESHHEGDHSYAELFRACIGQQLKDGYNLQIEPDVQVYYCYNKANETPPLDFLGVIFILVVLVIAVLVIYSTAYDLTLQTAQKFPQNYFSTPHKTSQDNLRTAFSFPRNIRRLRDPLNTEIRQDLSFLESFRFIQMMRVVLLHIVLALAKMPKVNPDATEHILHQPPVMLYVAEFQNYVQTFFSISGMLLTINFLEHTRKNPHFEARYWLDRLRARLYRIVPAYAFILLLEVSITRRFMVGPLAQQMIGESQAQCRKWWWNNLLFVNNYVAPEQPCLLQTWYLSADMQLFLLGITTLTLIWRWPPLKKYLLTAGILWGICCVAIVTYAKNLPPLMSKNLKLYNDYNFGHGYFQLYIPFHMNITVYFAGMWAGFLYYRFREARSSFFKLQLQWTVLWILIVLYFLSLFTGAWVVQNQATLPALFLALYATWFKHAWGLLSTIVQLRTALSIARSRFRTFFSHPIFAVLGKLCYSFYLIHVTVIMQVLGSAKQPIYFSIRGIFDYFLTIWMRTFLYGTLLCLLIELPANVALKELFESKSSKKSPVPTSEK</sequence>
<keyword evidence="1" id="KW-0812">Transmembrane</keyword>
<evidence type="ECO:0000313" key="5">
    <source>
        <dbReference type="Proteomes" id="UP001562425"/>
    </source>
</evidence>
<dbReference type="AlphaFoldDB" id="A0ABD1D673"/>
<feature type="transmembrane region" description="Helical" evidence="1">
    <location>
        <begin position="462"/>
        <end position="486"/>
    </location>
</feature>
<evidence type="ECO:0000256" key="1">
    <source>
        <dbReference type="SAM" id="Phobius"/>
    </source>
</evidence>
<keyword evidence="2" id="KW-0732">Signal</keyword>
<feature type="chain" id="PRO_5044860241" description="Acyltransferase 3 domain-containing protein" evidence="2">
    <location>
        <begin position="23"/>
        <end position="657"/>
    </location>
</feature>
<feature type="transmembrane region" description="Helical" evidence="1">
    <location>
        <begin position="571"/>
        <end position="595"/>
    </location>
</feature>
<evidence type="ECO:0000259" key="3">
    <source>
        <dbReference type="Pfam" id="PF01757"/>
    </source>
</evidence>